<reference evidence="1" key="2">
    <citation type="submission" date="2022-03" db="EMBL/GenBank/DDBJ databases">
        <title>Draft title - Genomic analysis of global carrot germplasm unveils the trajectory of domestication and the origin of high carotenoid orange carrot.</title>
        <authorList>
            <person name="Iorizzo M."/>
            <person name="Ellison S."/>
            <person name="Senalik D."/>
            <person name="Macko-Podgorni A."/>
            <person name="Grzebelus D."/>
            <person name="Bostan H."/>
            <person name="Rolling W."/>
            <person name="Curaba J."/>
            <person name="Simon P."/>
        </authorList>
    </citation>
    <scope>NUCLEOTIDE SEQUENCE</scope>
    <source>
        <tissue evidence="1">Leaf</tissue>
    </source>
</reference>
<proteinExistence type="predicted"/>
<protein>
    <submittedName>
        <fullName evidence="1">Uncharacterized protein</fullName>
    </submittedName>
</protein>
<dbReference type="EMBL" id="CP093349">
    <property type="protein sequence ID" value="WOH10346.1"/>
    <property type="molecule type" value="Genomic_DNA"/>
</dbReference>
<gene>
    <name evidence="1" type="ORF">DCAR_0729813</name>
</gene>
<accession>A0AAF0XLI7</accession>
<keyword evidence="2" id="KW-1185">Reference proteome</keyword>
<reference evidence="1" key="1">
    <citation type="journal article" date="2016" name="Nat. Genet.">
        <title>A high-quality carrot genome assembly provides new insights into carotenoid accumulation and asterid genome evolution.</title>
        <authorList>
            <person name="Iorizzo M."/>
            <person name="Ellison S."/>
            <person name="Senalik D."/>
            <person name="Zeng P."/>
            <person name="Satapoomin P."/>
            <person name="Huang J."/>
            <person name="Bowman M."/>
            <person name="Iovene M."/>
            <person name="Sanseverino W."/>
            <person name="Cavagnaro P."/>
            <person name="Yildiz M."/>
            <person name="Macko-Podgorni A."/>
            <person name="Moranska E."/>
            <person name="Grzebelus E."/>
            <person name="Grzebelus D."/>
            <person name="Ashrafi H."/>
            <person name="Zheng Z."/>
            <person name="Cheng S."/>
            <person name="Spooner D."/>
            <person name="Van Deynze A."/>
            <person name="Simon P."/>
        </authorList>
    </citation>
    <scope>NUCLEOTIDE SEQUENCE</scope>
    <source>
        <tissue evidence="1">Leaf</tissue>
    </source>
</reference>
<organism evidence="1 2">
    <name type="scientific">Daucus carota subsp. sativus</name>
    <name type="common">Carrot</name>
    <dbReference type="NCBI Taxonomy" id="79200"/>
    <lineage>
        <taxon>Eukaryota</taxon>
        <taxon>Viridiplantae</taxon>
        <taxon>Streptophyta</taxon>
        <taxon>Embryophyta</taxon>
        <taxon>Tracheophyta</taxon>
        <taxon>Spermatophyta</taxon>
        <taxon>Magnoliopsida</taxon>
        <taxon>eudicotyledons</taxon>
        <taxon>Gunneridae</taxon>
        <taxon>Pentapetalae</taxon>
        <taxon>asterids</taxon>
        <taxon>campanulids</taxon>
        <taxon>Apiales</taxon>
        <taxon>Apiaceae</taxon>
        <taxon>Apioideae</taxon>
        <taxon>Scandiceae</taxon>
        <taxon>Daucinae</taxon>
        <taxon>Daucus</taxon>
        <taxon>Daucus sect. Daucus</taxon>
    </lineage>
</organism>
<name>A0AAF0XLI7_DAUCS</name>
<dbReference type="AlphaFoldDB" id="A0AAF0XLI7"/>
<evidence type="ECO:0000313" key="1">
    <source>
        <dbReference type="EMBL" id="WOH10346.1"/>
    </source>
</evidence>
<dbReference type="Proteomes" id="UP000077755">
    <property type="component" value="Chromosome 7"/>
</dbReference>
<sequence length="118" mass="14023">MPIRFLYKLKYDPNNNTRFLAFELNSVIIIRKEATKRKMGFWRCAVSHVIQVFNTNPRSFTVASWILPTLVVTKTILQRRNNIADEDLDKYWERYLKLKDITVGGETVSRPKEFKKNQ</sequence>
<evidence type="ECO:0000313" key="2">
    <source>
        <dbReference type="Proteomes" id="UP000077755"/>
    </source>
</evidence>